<name>A0A0M0FAX2_CELCE</name>
<keyword evidence="2" id="KW-1185">Reference proteome</keyword>
<protein>
    <submittedName>
        <fullName evidence="1">Uncharacterized protein</fullName>
    </submittedName>
</protein>
<comment type="caution">
    <text evidence="1">The sequence shown here is derived from an EMBL/GenBank/DDBJ whole genome shotgun (WGS) entry which is preliminary data.</text>
</comment>
<proteinExistence type="predicted"/>
<evidence type="ECO:0000313" key="1">
    <source>
        <dbReference type="EMBL" id="KON74507.1"/>
    </source>
</evidence>
<dbReference type="PATRIC" id="fig|1350482.3.peg.157"/>
<gene>
    <name evidence="1" type="ORF">M768_00860</name>
</gene>
<dbReference type="AlphaFoldDB" id="A0A0M0FAX2"/>
<organism evidence="1 2">
    <name type="scientific">Cellulosimicrobium cellulans F16</name>
    <dbReference type="NCBI Taxonomy" id="1350482"/>
    <lineage>
        <taxon>Bacteria</taxon>
        <taxon>Bacillati</taxon>
        <taxon>Actinomycetota</taxon>
        <taxon>Actinomycetes</taxon>
        <taxon>Micrococcales</taxon>
        <taxon>Promicromonosporaceae</taxon>
        <taxon>Cellulosimicrobium</taxon>
    </lineage>
</organism>
<dbReference type="EMBL" id="ATNL01000006">
    <property type="protein sequence ID" value="KON74507.1"/>
    <property type="molecule type" value="Genomic_DNA"/>
</dbReference>
<reference evidence="1 2" key="1">
    <citation type="journal article" date="2015" name="Sci. Rep.">
        <title>Functional and structural properties of a novel cellulosome-like multienzyme complex: efficient glycoside hydrolysis of water-insoluble 7-xylosyl-10-deacetylpaclitaxel.</title>
        <authorList>
            <person name="Dou T.Y."/>
            <person name="Luan H.W."/>
            <person name="Ge G.B."/>
            <person name="Dong M.M."/>
            <person name="Zou H.F."/>
            <person name="He Y.Q."/>
            <person name="Cui P."/>
            <person name="Wang J.Y."/>
            <person name="Hao D.C."/>
            <person name="Yang S.L."/>
            <person name="Yang L."/>
        </authorList>
    </citation>
    <scope>NUCLEOTIDE SEQUENCE [LARGE SCALE GENOMIC DNA]</scope>
    <source>
        <strain evidence="1 2">F16</strain>
    </source>
</reference>
<dbReference type="Proteomes" id="UP000037387">
    <property type="component" value="Unassembled WGS sequence"/>
</dbReference>
<sequence length="54" mass="5968">MVRQLYVAGRESRSPAETLRMHPDEIAAEFDRWLDSLRTTAGQPPVATGLPDAS</sequence>
<accession>A0A0M0FAX2</accession>
<evidence type="ECO:0000313" key="2">
    <source>
        <dbReference type="Proteomes" id="UP000037387"/>
    </source>
</evidence>